<dbReference type="InterPro" id="IPR022907">
    <property type="entry name" value="VapC_family"/>
</dbReference>
<feature type="domain" description="PIN" evidence="6">
    <location>
        <begin position="1"/>
        <end position="121"/>
    </location>
</feature>
<dbReference type="PANTHER" id="PTHR38826:SF5">
    <property type="entry name" value="RIBONUCLEASE VAPC13"/>
    <property type="match status" value="1"/>
</dbReference>
<comment type="caution">
    <text evidence="7">The sequence shown here is derived from an EMBL/GenBank/DDBJ whole genome shotgun (WGS) entry which is preliminary data.</text>
</comment>
<keyword evidence="3 5" id="KW-0479">Metal-binding</keyword>
<evidence type="ECO:0000259" key="6">
    <source>
        <dbReference type="SMART" id="SM00670"/>
    </source>
</evidence>
<comment type="cofactor">
    <cofactor evidence="5">
        <name>Mg(2+)</name>
        <dbReference type="ChEBI" id="CHEBI:18420"/>
    </cofactor>
</comment>
<dbReference type="GO" id="GO:0016787">
    <property type="term" value="F:hydrolase activity"/>
    <property type="evidence" value="ECO:0007669"/>
    <property type="project" value="UniProtKB-KW"/>
</dbReference>
<keyword evidence="5" id="KW-0800">Toxin</keyword>
<keyword evidence="2 5" id="KW-0540">Nuclease</keyword>
<evidence type="ECO:0000256" key="1">
    <source>
        <dbReference type="ARBA" id="ARBA00022649"/>
    </source>
</evidence>
<reference evidence="7 8" key="1">
    <citation type="journal article" date="2016" name="Nat. Commun.">
        <title>Thousands of microbial genomes shed light on interconnected biogeochemical processes in an aquifer system.</title>
        <authorList>
            <person name="Anantharaman K."/>
            <person name="Brown C.T."/>
            <person name="Hug L.A."/>
            <person name="Sharon I."/>
            <person name="Castelle C.J."/>
            <person name="Probst A.J."/>
            <person name="Thomas B.C."/>
            <person name="Singh A."/>
            <person name="Wilkins M.J."/>
            <person name="Karaoz U."/>
            <person name="Brodie E.L."/>
            <person name="Williams K.H."/>
            <person name="Hubbard S.S."/>
            <person name="Banfield J.F."/>
        </authorList>
    </citation>
    <scope>NUCLEOTIDE SEQUENCE [LARGE SCALE GENOMIC DNA]</scope>
</reference>
<evidence type="ECO:0000256" key="2">
    <source>
        <dbReference type="ARBA" id="ARBA00022722"/>
    </source>
</evidence>
<dbReference type="SUPFAM" id="SSF88723">
    <property type="entry name" value="PIN domain-like"/>
    <property type="match status" value="1"/>
</dbReference>
<keyword evidence="4 5" id="KW-0378">Hydrolase</keyword>
<dbReference type="GO" id="GO:0000287">
    <property type="term" value="F:magnesium ion binding"/>
    <property type="evidence" value="ECO:0007669"/>
    <property type="project" value="UniProtKB-UniRule"/>
</dbReference>
<dbReference type="SMART" id="SM00670">
    <property type="entry name" value="PINc"/>
    <property type="match status" value="1"/>
</dbReference>
<comment type="function">
    <text evidence="5">Toxic component of a toxin-antitoxin (TA) system. An RNase.</text>
</comment>
<dbReference type="Proteomes" id="UP000177416">
    <property type="component" value="Unassembled WGS sequence"/>
</dbReference>
<dbReference type="InterPro" id="IPR029060">
    <property type="entry name" value="PIN-like_dom_sf"/>
</dbReference>
<evidence type="ECO:0000313" key="8">
    <source>
        <dbReference type="Proteomes" id="UP000177416"/>
    </source>
</evidence>
<evidence type="ECO:0000256" key="5">
    <source>
        <dbReference type="HAMAP-Rule" id="MF_00265"/>
    </source>
</evidence>
<feature type="binding site" evidence="5">
    <location>
        <position position="6"/>
    </location>
    <ligand>
        <name>Mg(2+)</name>
        <dbReference type="ChEBI" id="CHEBI:18420"/>
    </ligand>
</feature>
<dbReference type="GO" id="GO:0004540">
    <property type="term" value="F:RNA nuclease activity"/>
    <property type="evidence" value="ECO:0007669"/>
    <property type="project" value="InterPro"/>
</dbReference>
<evidence type="ECO:0000256" key="4">
    <source>
        <dbReference type="ARBA" id="ARBA00022801"/>
    </source>
</evidence>
<accession>A0A1F5ZT93</accession>
<evidence type="ECO:0000313" key="7">
    <source>
        <dbReference type="EMBL" id="OGG15342.1"/>
    </source>
</evidence>
<keyword evidence="5" id="KW-0460">Magnesium</keyword>
<protein>
    <recommendedName>
        <fullName evidence="5">Ribonuclease VapC</fullName>
        <shortName evidence="5">RNase VapC</shortName>
        <ecNumber evidence="5">3.1.-.-</ecNumber>
    </recommendedName>
    <alternativeName>
        <fullName evidence="5">Toxin VapC</fullName>
    </alternativeName>
</protein>
<gene>
    <name evidence="5" type="primary">vapC</name>
    <name evidence="7" type="ORF">A2875_04315</name>
</gene>
<sequence length="130" mass="14955">MAKLLDANTVIRYLTADDEKKAKRVEKFLRQTTEKLILTDVTVAEVVWVLESHYEVPKSDIVAKLQLFLTLETVHAAKPLLSDALTFYWSYNIDYIDAYIAAYAIHHDVDTIVSYDHDLDKIPSISREEP</sequence>
<comment type="similarity">
    <text evidence="5">Belongs to the PINc/VapC protein family.</text>
</comment>
<dbReference type="GO" id="GO:0090729">
    <property type="term" value="F:toxin activity"/>
    <property type="evidence" value="ECO:0007669"/>
    <property type="project" value="UniProtKB-KW"/>
</dbReference>
<dbReference type="PANTHER" id="PTHR38826">
    <property type="entry name" value="RIBONUCLEASE VAPC13"/>
    <property type="match status" value="1"/>
</dbReference>
<dbReference type="EMBL" id="MFJJ01000003">
    <property type="protein sequence ID" value="OGG15342.1"/>
    <property type="molecule type" value="Genomic_DNA"/>
</dbReference>
<dbReference type="Gene3D" id="3.40.50.1010">
    <property type="entry name" value="5'-nuclease"/>
    <property type="match status" value="1"/>
</dbReference>
<organism evidence="7 8">
    <name type="scientific">Candidatus Gottesmanbacteria bacterium RIFCSPHIGHO2_01_FULL_46_14</name>
    <dbReference type="NCBI Taxonomy" id="1798380"/>
    <lineage>
        <taxon>Bacteria</taxon>
        <taxon>Candidatus Gottesmaniibacteriota</taxon>
    </lineage>
</organism>
<dbReference type="HAMAP" id="MF_00265">
    <property type="entry name" value="VapC_Nob1"/>
    <property type="match status" value="1"/>
</dbReference>
<feature type="binding site" evidence="5">
    <location>
        <position position="97"/>
    </location>
    <ligand>
        <name>Mg(2+)</name>
        <dbReference type="ChEBI" id="CHEBI:18420"/>
    </ligand>
</feature>
<dbReference type="InterPro" id="IPR002716">
    <property type="entry name" value="PIN_dom"/>
</dbReference>
<keyword evidence="1 5" id="KW-1277">Toxin-antitoxin system</keyword>
<dbReference type="AlphaFoldDB" id="A0A1F5ZT93"/>
<evidence type="ECO:0000256" key="3">
    <source>
        <dbReference type="ARBA" id="ARBA00022723"/>
    </source>
</evidence>
<name>A0A1F5ZT93_9BACT</name>
<dbReference type="EC" id="3.1.-.-" evidence="5"/>
<dbReference type="InterPro" id="IPR052106">
    <property type="entry name" value="PINc/VapC_TA"/>
</dbReference>
<proteinExistence type="inferred from homology"/>
<dbReference type="Pfam" id="PF01850">
    <property type="entry name" value="PIN"/>
    <property type="match status" value="1"/>
</dbReference>